<dbReference type="InterPro" id="IPR058163">
    <property type="entry name" value="LysR-type_TF_proteobact-type"/>
</dbReference>
<evidence type="ECO:0000256" key="4">
    <source>
        <dbReference type="ARBA" id="ARBA00023163"/>
    </source>
</evidence>
<evidence type="ECO:0000259" key="5">
    <source>
        <dbReference type="PROSITE" id="PS50931"/>
    </source>
</evidence>
<dbReference type="AlphaFoldDB" id="A0A4Q7VVK0"/>
<proteinExistence type="inferred from homology"/>
<dbReference type="InterPro" id="IPR036388">
    <property type="entry name" value="WH-like_DNA-bd_sf"/>
</dbReference>
<dbReference type="PROSITE" id="PS50931">
    <property type="entry name" value="HTH_LYSR"/>
    <property type="match status" value="1"/>
</dbReference>
<dbReference type="InterPro" id="IPR036390">
    <property type="entry name" value="WH_DNA-bd_sf"/>
</dbReference>
<evidence type="ECO:0000313" key="6">
    <source>
        <dbReference type="EMBL" id="RZU00681.1"/>
    </source>
</evidence>
<dbReference type="InterPro" id="IPR000847">
    <property type="entry name" value="LysR_HTH_N"/>
</dbReference>
<dbReference type="SUPFAM" id="SSF46785">
    <property type="entry name" value="Winged helix' DNA-binding domain"/>
    <property type="match status" value="1"/>
</dbReference>
<keyword evidence="3" id="KW-0238">DNA-binding</keyword>
<keyword evidence="7" id="KW-1185">Reference proteome</keyword>
<dbReference type="InterPro" id="IPR005119">
    <property type="entry name" value="LysR_subst-bd"/>
</dbReference>
<dbReference type="GO" id="GO:0043565">
    <property type="term" value="F:sequence-specific DNA binding"/>
    <property type="evidence" value="ECO:0007669"/>
    <property type="project" value="TreeGrafter"/>
</dbReference>
<dbReference type="GO" id="GO:0003700">
    <property type="term" value="F:DNA-binding transcription factor activity"/>
    <property type="evidence" value="ECO:0007669"/>
    <property type="project" value="InterPro"/>
</dbReference>
<evidence type="ECO:0000256" key="3">
    <source>
        <dbReference type="ARBA" id="ARBA00023125"/>
    </source>
</evidence>
<dbReference type="Gene3D" id="1.10.10.10">
    <property type="entry name" value="Winged helix-like DNA-binding domain superfamily/Winged helix DNA-binding domain"/>
    <property type="match status" value="1"/>
</dbReference>
<dbReference type="RefSeq" id="WP_130431122.1">
    <property type="nucleotide sequence ID" value="NZ_SHKP01000005.1"/>
</dbReference>
<accession>A0A4Q7VVK0</accession>
<dbReference type="Proteomes" id="UP000293671">
    <property type="component" value="Unassembled WGS sequence"/>
</dbReference>
<dbReference type="PANTHER" id="PTHR30537:SF35">
    <property type="entry name" value="TRANSCRIPTIONAL REGULATORY PROTEIN"/>
    <property type="match status" value="1"/>
</dbReference>
<reference evidence="6 7" key="1">
    <citation type="submission" date="2019-02" db="EMBL/GenBank/DDBJ databases">
        <title>Genomic Encyclopedia of Type Strains, Phase IV (KMG-IV): sequencing the most valuable type-strain genomes for metagenomic binning, comparative biology and taxonomic classification.</title>
        <authorList>
            <person name="Goeker M."/>
        </authorList>
    </citation>
    <scope>NUCLEOTIDE SEQUENCE [LARGE SCALE GENOMIC DNA]</scope>
    <source>
        <strain evidence="6 7">DSM 19570</strain>
    </source>
</reference>
<organism evidence="6 7">
    <name type="scientific">Rivibacter subsaxonicus</name>
    <dbReference type="NCBI Taxonomy" id="457575"/>
    <lineage>
        <taxon>Bacteria</taxon>
        <taxon>Pseudomonadati</taxon>
        <taxon>Pseudomonadota</taxon>
        <taxon>Betaproteobacteria</taxon>
        <taxon>Burkholderiales</taxon>
        <taxon>Rivibacter</taxon>
    </lineage>
</organism>
<protein>
    <submittedName>
        <fullName evidence="6">LysR family transcriptional regulator</fullName>
    </submittedName>
</protein>
<dbReference type="PANTHER" id="PTHR30537">
    <property type="entry name" value="HTH-TYPE TRANSCRIPTIONAL REGULATOR"/>
    <property type="match status" value="1"/>
</dbReference>
<evidence type="ECO:0000313" key="7">
    <source>
        <dbReference type="Proteomes" id="UP000293671"/>
    </source>
</evidence>
<feature type="domain" description="HTH lysR-type" evidence="5">
    <location>
        <begin position="1"/>
        <end position="59"/>
    </location>
</feature>
<comment type="similarity">
    <text evidence="1">Belongs to the LysR transcriptional regulatory family.</text>
</comment>
<dbReference type="GO" id="GO:0006351">
    <property type="term" value="P:DNA-templated transcription"/>
    <property type="evidence" value="ECO:0007669"/>
    <property type="project" value="TreeGrafter"/>
</dbReference>
<sequence>MDQLRAMRVFVAVTDAGSFVGASQSLAMSPAAVTRLVADLEDQLGARLLHRTTRRIALTDIGEAYLERARRILLDIEEASALASESARQPRGTLRVLLPPAFAVHQIAKRLPVFNARYPELTLELTAPGPVENVDESFDVTILATRRQLDGEFVARLLAHSEVILCATPEYLDRVGRPRHPREFGKLDGIVPPLPELQRGLRLQRVDADQNEIEHFDSPPRRSVLSSSLIDINYACALAGLGVAGLPSFVAEDALLEGALERVMPAWRLFSMPLYAAMPSRRHIPARTRVFVDFLIEAFGGRAADPWLSAAGCPTPAQPAALSAG</sequence>
<keyword evidence="4" id="KW-0804">Transcription</keyword>
<gene>
    <name evidence="6" type="ORF">EV670_1392</name>
</gene>
<dbReference type="CDD" id="cd08422">
    <property type="entry name" value="PBP2_CrgA_like"/>
    <property type="match status" value="1"/>
</dbReference>
<dbReference type="Gene3D" id="3.40.190.290">
    <property type="match status" value="1"/>
</dbReference>
<name>A0A4Q7VVK0_9BURK</name>
<dbReference type="FunFam" id="1.10.10.10:FF:000001">
    <property type="entry name" value="LysR family transcriptional regulator"/>
    <property type="match status" value="1"/>
</dbReference>
<dbReference type="Pfam" id="PF03466">
    <property type="entry name" value="LysR_substrate"/>
    <property type="match status" value="1"/>
</dbReference>
<keyword evidence="2" id="KW-0805">Transcription regulation</keyword>
<dbReference type="EMBL" id="SHKP01000005">
    <property type="protein sequence ID" value="RZU00681.1"/>
    <property type="molecule type" value="Genomic_DNA"/>
</dbReference>
<dbReference type="OrthoDB" id="9080899at2"/>
<evidence type="ECO:0000256" key="2">
    <source>
        <dbReference type="ARBA" id="ARBA00023015"/>
    </source>
</evidence>
<comment type="caution">
    <text evidence="6">The sequence shown here is derived from an EMBL/GenBank/DDBJ whole genome shotgun (WGS) entry which is preliminary data.</text>
</comment>
<dbReference type="Pfam" id="PF00126">
    <property type="entry name" value="HTH_1"/>
    <property type="match status" value="1"/>
</dbReference>
<evidence type="ECO:0000256" key="1">
    <source>
        <dbReference type="ARBA" id="ARBA00009437"/>
    </source>
</evidence>
<dbReference type="SUPFAM" id="SSF53850">
    <property type="entry name" value="Periplasmic binding protein-like II"/>
    <property type="match status" value="1"/>
</dbReference>